<evidence type="ECO:0000256" key="9">
    <source>
        <dbReference type="ARBA" id="ARBA00023242"/>
    </source>
</evidence>
<evidence type="ECO:0000256" key="6">
    <source>
        <dbReference type="ARBA" id="ARBA00022824"/>
    </source>
</evidence>
<dbReference type="AlphaFoldDB" id="A0A7S0U2X0"/>
<dbReference type="InterPro" id="IPR012430">
    <property type="entry name" value="TMEM43_fam"/>
</dbReference>
<keyword evidence="6" id="KW-0256">Endoplasmic reticulum</keyword>
<sequence>MPDGKPDGTVLSSLVFGERRLAVKDRELKGRDVAKDRDLSPEEKYGWLVPVGIMAIVWISSLVWIGMHEYAIMASERTLDAAEASYVSIPCSPIDPANNGKLVYASCPVTGQKMLNKDVPFMSRTVTGPANRIVSYVEVYQWHKWQEQIQGSDPPKSRTRTTLQWQTWHEWTNDNDDPYQQSNWDPRLLLGGHTVARSPDTRFGEFHLDDYHQDQIGNSTLISINCNASAPAVGGADGSKPPCPDFHILTEGGGRLFFNHGGAPANEVGANAVVTLYHYETDWASVLAQQSVSGSFERWVGPFDDDFHVDKIRNGFAPAEELLGTGRRNVFGFAEWWTRVGSFLLTFLALTFDLWVLCNAGVPLIHHAIYPIINEAYPLLLFYFCVTSLIWCTVVGSIWIGYRPWIGVPVLTFGLVCGVFVAIWRTVKYEPYQPVDTNNNVEAPPAVKPSDLLTPPIKPSDLLTPPKPTKPGTLYCPYCGAMKDNLPICPKCKKGQS</sequence>
<proteinExistence type="inferred from homology"/>
<keyword evidence="9" id="KW-0539">Nucleus</keyword>
<dbReference type="Pfam" id="PF07787">
    <property type="entry name" value="TMEM43"/>
    <property type="match status" value="1"/>
</dbReference>
<feature type="transmembrane region" description="Helical" evidence="10">
    <location>
        <begin position="379"/>
        <end position="400"/>
    </location>
</feature>
<evidence type="ECO:0000256" key="2">
    <source>
        <dbReference type="ARBA" id="ARBA00004259"/>
    </source>
</evidence>
<evidence type="ECO:0000313" key="11">
    <source>
        <dbReference type="EMBL" id="CAD8749171.1"/>
    </source>
</evidence>
<feature type="transmembrane region" description="Helical" evidence="10">
    <location>
        <begin position="336"/>
        <end position="358"/>
    </location>
</feature>
<evidence type="ECO:0000256" key="1">
    <source>
        <dbReference type="ARBA" id="ARBA00004127"/>
    </source>
</evidence>
<evidence type="ECO:0000256" key="10">
    <source>
        <dbReference type="SAM" id="Phobius"/>
    </source>
</evidence>
<gene>
    <name evidence="11" type="ORF">HAND1043_LOCUS15668</name>
</gene>
<dbReference type="GO" id="GO:0005789">
    <property type="term" value="C:endoplasmic reticulum membrane"/>
    <property type="evidence" value="ECO:0007669"/>
    <property type="project" value="UniProtKB-SubCell"/>
</dbReference>
<comment type="similarity">
    <text evidence="4">Belongs to the TMEM43 family.</text>
</comment>
<dbReference type="PANTHER" id="PTHR13416:SF2">
    <property type="entry name" value="TRANSMEMBRANE PROTEIN 43"/>
    <property type="match status" value="1"/>
</dbReference>
<dbReference type="EMBL" id="HBFK01025651">
    <property type="protein sequence ID" value="CAD8749171.1"/>
    <property type="molecule type" value="Transcribed_RNA"/>
</dbReference>
<keyword evidence="5 10" id="KW-0812">Transmembrane</keyword>
<keyword evidence="7 10" id="KW-1133">Transmembrane helix</keyword>
<reference evidence="11" key="1">
    <citation type="submission" date="2021-01" db="EMBL/GenBank/DDBJ databases">
        <authorList>
            <person name="Corre E."/>
            <person name="Pelletier E."/>
            <person name="Niang G."/>
            <person name="Scheremetjew M."/>
            <person name="Finn R."/>
            <person name="Kale V."/>
            <person name="Holt S."/>
            <person name="Cochrane G."/>
            <person name="Meng A."/>
            <person name="Brown T."/>
            <person name="Cohen L."/>
        </authorList>
    </citation>
    <scope>NUCLEOTIDE SEQUENCE</scope>
    <source>
        <strain evidence="11">CCMP441</strain>
    </source>
</reference>
<feature type="transmembrane region" description="Helical" evidence="10">
    <location>
        <begin position="406"/>
        <end position="424"/>
    </location>
</feature>
<feature type="transmembrane region" description="Helical" evidence="10">
    <location>
        <begin position="45"/>
        <end position="67"/>
    </location>
</feature>
<dbReference type="PANTHER" id="PTHR13416">
    <property type="match status" value="1"/>
</dbReference>
<evidence type="ECO:0000256" key="7">
    <source>
        <dbReference type="ARBA" id="ARBA00022989"/>
    </source>
</evidence>
<dbReference type="GO" id="GO:0071763">
    <property type="term" value="P:nuclear membrane organization"/>
    <property type="evidence" value="ECO:0007669"/>
    <property type="project" value="TreeGrafter"/>
</dbReference>
<protein>
    <submittedName>
        <fullName evidence="11">Uncharacterized protein</fullName>
    </submittedName>
</protein>
<keyword evidence="8 10" id="KW-0472">Membrane</keyword>
<dbReference type="GO" id="GO:0006629">
    <property type="term" value="P:lipid metabolic process"/>
    <property type="evidence" value="ECO:0007669"/>
    <property type="project" value="TreeGrafter"/>
</dbReference>
<dbReference type="GO" id="GO:0005637">
    <property type="term" value="C:nuclear inner membrane"/>
    <property type="evidence" value="ECO:0007669"/>
    <property type="project" value="TreeGrafter"/>
</dbReference>
<evidence type="ECO:0000256" key="3">
    <source>
        <dbReference type="ARBA" id="ARBA00004586"/>
    </source>
</evidence>
<evidence type="ECO:0000256" key="4">
    <source>
        <dbReference type="ARBA" id="ARBA00006627"/>
    </source>
</evidence>
<name>A0A7S0U2X0_HEMAN</name>
<comment type="subcellular location">
    <subcellularLocation>
        <location evidence="1">Endomembrane system</location>
        <topology evidence="1">Multi-pass membrane protein</topology>
    </subcellularLocation>
    <subcellularLocation>
        <location evidence="3">Endoplasmic reticulum membrane</location>
    </subcellularLocation>
    <subcellularLocation>
        <location evidence="2">Nucleus envelope</location>
    </subcellularLocation>
</comment>
<accession>A0A7S0U2X0</accession>
<organism evidence="11">
    <name type="scientific">Hemiselmis andersenii</name>
    <name type="common">Cryptophyte alga</name>
    <dbReference type="NCBI Taxonomy" id="464988"/>
    <lineage>
        <taxon>Eukaryota</taxon>
        <taxon>Cryptophyceae</taxon>
        <taxon>Cryptomonadales</taxon>
        <taxon>Hemiselmidaceae</taxon>
        <taxon>Hemiselmis</taxon>
    </lineage>
</organism>
<evidence type="ECO:0000256" key="8">
    <source>
        <dbReference type="ARBA" id="ARBA00023136"/>
    </source>
</evidence>
<evidence type="ECO:0000256" key="5">
    <source>
        <dbReference type="ARBA" id="ARBA00022692"/>
    </source>
</evidence>